<dbReference type="EMBL" id="BSFK01000005">
    <property type="protein sequence ID" value="GLK75819.1"/>
    <property type="molecule type" value="Genomic_DNA"/>
</dbReference>
<proteinExistence type="predicted"/>
<keyword evidence="3" id="KW-1185">Reference proteome</keyword>
<name>A0A9W6N2D0_9HYPH</name>
<sequence length="101" mass="10017">MVTGAWTPMKKFATLTLIAGLGLGLAACGETRNERTLSGALIGAGTGAAIGGLATGKAGGALVGGVVGAGAGAVVGSNTRGPRRCYATNRYGERYRVPCRY</sequence>
<reference evidence="2" key="1">
    <citation type="journal article" date="2014" name="Int. J. Syst. Evol. Microbiol.">
        <title>Complete genome sequence of Corynebacterium casei LMG S-19264T (=DSM 44701T), isolated from a smear-ripened cheese.</title>
        <authorList>
            <consortium name="US DOE Joint Genome Institute (JGI-PGF)"/>
            <person name="Walter F."/>
            <person name="Albersmeier A."/>
            <person name="Kalinowski J."/>
            <person name="Ruckert C."/>
        </authorList>
    </citation>
    <scope>NUCLEOTIDE SEQUENCE</scope>
    <source>
        <strain evidence="2">VKM B-2555</strain>
    </source>
</reference>
<comment type="caution">
    <text evidence="2">The sequence shown here is derived from an EMBL/GenBank/DDBJ whole genome shotgun (WGS) entry which is preliminary data.</text>
</comment>
<feature type="domain" description="Glycine zipper" evidence="1">
    <location>
        <begin position="39"/>
        <end position="78"/>
    </location>
</feature>
<reference evidence="2" key="2">
    <citation type="submission" date="2023-01" db="EMBL/GenBank/DDBJ databases">
        <authorList>
            <person name="Sun Q."/>
            <person name="Evtushenko L."/>
        </authorList>
    </citation>
    <scope>NUCLEOTIDE SEQUENCE</scope>
    <source>
        <strain evidence="2">VKM B-2555</strain>
    </source>
</reference>
<gene>
    <name evidence="2" type="ORF">GCM10008171_10730</name>
</gene>
<accession>A0A9W6N2D0</accession>
<dbReference type="AlphaFoldDB" id="A0A9W6N2D0"/>
<evidence type="ECO:0000313" key="2">
    <source>
        <dbReference type="EMBL" id="GLK75819.1"/>
    </source>
</evidence>
<protein>
    <recommendedName>
        <fullName evidence="1">Glycine zipper domain-containing protein</fullName>
    </recommendedName>
</protein>
<dbReference type="Pfam" id="PF13488">
    <property type="entry name" value="Gly-zipper_Omp"/>
    <property type="match status" value="1"/>
</dbReference>
<evidence type="ECO:0000313" key="3">
    <source>
        <dbReference type="Proteomes" id="UP001143364"/>
    </source>
</evidence>
<evidence type="ECO:0000259" key="1">
    <source>
        <dbReference type="Pfam" id="PF13488"/>
    </source>
</evidence>
<dbReference type="InterPro" id="IPR039567">
    <property type="entry name" value="Gly-zipper"/>
</dbReference>
<dbReference type="Proteomes" id="UP001143364">
    <property type="component" value="Unassembled WGS sequence"/>
</dbReference>
<organism evidence="2 3">
    <name type="scientific">Methylopila jiangsuensis</name>
    <dbReference type="NCBI Taxonomy" id="586230"/>
    <lineage>
        <taxon>Bacteria</taxon>
        <taxon>Pseudomonadati</taxon>
        <taxon>Pseudomonadota</taxon>
        <taxon>Alphaproteobacteria</taxon>
        <taxon>Hyphomicrobiales</taxon>
        <taxon>Methylopilaceae</taxon>
        <taxon>Methylopila</taxon>
    </lineage>
</organism>